<accession>A0A1V9X9W5</accession>
<dbReference type="STRING" id="418985.A0A1V9X9W5"/>
<evidence type="ECO:0000313" key="14">
    <source>
        <dbReference type="Proteomes" id="UP000192247"/>
    </source>
</evidence>
<keyword evidence="6" id="KW-0805">Transcription regulation</keyword>
<dbReference type="PANTHER" id="PTHR24394">
    <property type="entry name" value="ZINC FINGER PROTEIN"/>
    <property type="match status" value="1"/>
</dbReference>
<evidence type="ECO:0000256" key="8">
    <source>
        <dbReference type="ARBA" id="ARBA00023163"/>
    </source>
</evidence>
<protein>
    <submittedName>
        <fullName evidence="13">Gastrula zinc finger protein-like</fullName>
    </submittedName>
</protein>
<keyword evidence="4 10" id="KW-0863">Zinc-finger</keyword>
<feature type="signal peptide" evidence="11">
    <location>
        <begin position="1"/>
        <end position="31"/>
    </location>
</feature>
<dbReference type="AlphaFoldDB" id="A0A1V9X9W5"/>
<dbReference type="InterPro" id="IPR013087">
    <property type="entry name" value="Znf_C2H2_type"/>
</dbReference>
<evidence type="ECO:0000256" key="6">
    <source>
        <dbReference type="ARBA" id="ARBA00023015"/>
    </source>
</evidence>
<comment type="caution">
    <text evidence="13">The sequence shown here is derived from an EMBL/GenBank/DDBJ whole genome shotgun (WGS) entry which is preliminary data.</text>
</comment>
<sequence length="157" mass="17516">MSCVLTTSWTCPLAGLNLAVLSPLLAELASSDDLPGPSFQNRTCPICGKTFSQMSYLNSHLLLHSGHKPFVCGLCGKGFTQKTNLRTHELKHSGAKRFRCEYCLKEFSSKYSQQVHIRIHTGEKPYACSYCAYKTGNPNGFRAHFKICSAKHARRKD</sequence>
<dbReference type="GO" id="GO:0000981">
    <property type="term" value="F:DNA-binding transcription factor activity, RNA polymerase II-specific"/>
    <property type="evidence" value="ECO:0007669"/>
    <property type="project" value="TreeGrafter"/>
</dbReference>
<dbReference type="PROSITE" id="PS00028">
    <property type="entry name" value="ZINC_FINGER_C2H2_1"/>
    <property type="match status" value="3"/>
</dbReference>
<keyword evidence="3" id="KW-0677">Repeat</keyword>
<dbReference type="Pfam" id="PF00096">
    <property type="entry name" value="zf-C2H2"/>
    <property type="match status" value="3"/>
</dbReference>
<dbReference type="PROSITE" id="PS50157">
    <property type="entry name" value="ZINC_FINGER_C2H2_2"/>
    <property type="match status" value="3"/>
</dbReference>
<dbReference type="FunFam" id="3.30.160.60:FF:001289">
    <property type="entry name" value="Zinc finger protein 574"/>
    <property type="match status" value="1"/>
</dbReference>
<evidence type="ECO:0000256" key="7">
    <source>
        <dbReference type="ARBA" id="ARBA00023125"/>
    </source>
</evidence>
<dbReference type="GO" id="GO:0005634">
    <property type="term" value="C:nucleus"/>
    <property type="evidence" value="ECO:0007669"/>
    <property type="project" value="UniProtKB-SubCell"/>
</dbReference>
<gene>
    <name evidence="13" type="ORF">BIW11_01702</name>
</gene>
<keyword evidence="8" id="KW-0804">Transcription</keyword>
<evidence type="ECO:0000256" key="1">
    <source>
        <dbReference type="ARBA" id="ARBA00004123"/>
    </source>
</evidence>
<feature type="domain" description="C2H2-type" evidence="12">
    <location>
        <begin position="42"/>
        <end position="69"/>
    </location>
</feature>
<keyword evidence="2" id="KW-0479">Metal-binding</keyword>
<keyword evidence="11" id="KW-0732">Signal</keyword>
<organism evidence="13 14">
    <name type="scientific">Tropilaelaps mercedesae</name>
    <dbReference type="NCBI Taxonomy" id="418985"/>
    <lineage>
        <taxon>Eukaryota</taxon>
        <taxon>Metazoa</taxon>
        <taxon>Ecdysozoa</taxon>
        <taxon>Arthropoda</taxon>
        <taxon>Chelicerata</taxon>
        <taxon>Arachnida</taxon>
        <taxon>Acari</taxon>
        <taxon>Parasitiformes</taxon>
        <taxon>Mesostigmata</taxon>
        <taxon>Gamasina</taxon>
        <taxon>Dermanyssoidea</taxon>
        <taxon>Laelapidae</taxon>
        <taxon>Tropilaelaps</taxon>
    </lineage>
</organism>
<evidence type="ECO:0000256" key="5">
    <source>
        <dbReference type="ARBA" id="ARBA00022833"/>
    </source>
</evidence>
<evidence type="ECO:0000259" key="12">
    <source>
        <dbReference type="PROSITE" id="PS50157"/>
    </source>
</evidence>
<dbReference type="Proteomes" id="UP000192247">
    <property type="component" value="Unassembled WGS sequence"/>
</dbReference>
<name>A0A1V9X9W5_9ACAR</name>
<evidence type="ECO:0000256" key="9">
    <source>
        <dbReference type="ARBA" id="ARBA00023242"/>
    </source>
</evidence>
<dbReference type="InParanoid" id="A0A1V9X9W5"/>
<keyword evidence="9" id="KW-0539">Nucleus</keyword>
<comment type="subcellular location">
    <subcellularLocation>
        <location evidence="1">Nucleus</location>
    </subcellularLocation>
</comment>
<evidence type="ECO:0000256" key="2">
    <source>
        <dbReference type="ARBA" id="ARBA00022723"/>
    </source>
</evidence>
<feature type="chain" id="PRO_5012054215" evidence="11">
    <location>
        <begin position="32"/>
        <end position="157"/>
    </location>
</feature>
<evidence type="ECO:0000256" key="10">
    <source>
        <dbReference type="PROSITE-ProRule" id="PRU00042"/>
    </source>
</evidence>
<reference evidence="13 14" key="1">
    <citation type="journal article" date="2017" name="Gigascience">
        <title>Draft genome of the honey bee ectoparasitic mite, Tropilaelaps mercedesae, is shaped by the parasitic life history.</title>
        <authorList>
            <person name="Dong X."/>
            <person name="Armstrong S.D."/>
            <person name="Xia D."/>
            <person name="Makepeace B.L."/>
            <person name="Darby A.C."/>
            <person name="Kadowaki T."/>
        </authorList>
    </citation>
    <scope>NUCLEOTIDE SEQUENCE [LARGE SCALE GENOMIC DNA]</scope>
    <source>
        <strain evidence="13">Wuxi-XJTLU</strain>
    </source>
</reference>
<keyword evidence="5" id="KW-0862">Zinc</keyword>
<dbReference type="PANTHER" id="PTHR24394:SF29">
    <property type="entry name" value="MYONEURIN"/>
    <property type="match status" value="1"/>
</dbReference>
<dbReference type="EMBL" id="MNPL01017874">
    <property type="protein sequence ID" value="OQR70337.1"/>
    <property type="molecule type" value="Genomic_DNA"/>
</dbReference>
<dbReference type="FunFam" id="3.30.160.60:FF:001465">
    <property type="entry name" value="Zinc finger protein 560"/>
    <property type="match status" value="1"/>
</dbReference>
<keyword evidence="7" id="KW-0238">DNA-binding</keyword>
<dbReference type="Gene3D" id="3.30.160.60">
    <property type="entry name" value="Classic Zinc Finger"/>
    <property type="match status" value="4"/>
</dbReference>
<evidence type="ECO:0000313" key="13">
    <source>
        <dbReference type="EMBL" id="OQR70337.1"/>
    </source>
</evidence>
<dbReference type="GO" id="GO:0008270">
    <property type="term" value="F:zinc ion binding"/>
    <property type="evidence" value="ECO:0007669"/>
    <property type="project" value="UniProtKB-KW"/>
</dbReference>
<dbReference type="SUPFAM" id="SSF57667">
    <property type="entry name" value="beta-beta-alpha zinc fingers"/>
    <property type="match status" value="2"/>
</dbReference>
<evidence type="ECO:0000256" key="4">
    <source>
        <dbReference type="ARBA" id="ARBA00022771"/>
    </source>
</evidence>
<proteinExistence type="predicted"/>
<feature type="domain" description="C2H2-type" evidence="12">
    <location>
        <begin position="98"/>
        <end position="125"/>
    </location>
</feature>
<keyword evidence="14" id="KW-1185">Reference proteome</keyword>
<dbReference type="GO" id="GO:0000122">
    <property type="term" value="P:negative regulation of transcription by RNA polymerase II"/>
    <property type="evidence" value="ECO:0007669"/>
    <property type="project" value="UniProtKB-ARBA"/>
</dbReference>
<dbReference type="InterPro" id="IPR036236">
    <property type="entry name" value="Znf_C2H2_sf"/>
</dbReference>
<dbReference type="SMART" id="SM00355">
    <property type="entry name" value="ZnF_C2H2"/>
    <property type="match status" value="4"/>
</dbReference>
<feature type="domain" description="C2H2-type" evidence="12">
    <location>
        <begin position="70"/>
        <end position="97"/>
    </location>
</feature>
<dbReference type="OrthoDB" id="6500421at2759"/>
<evidence type="ECO:0000256" key="3">
    <source>
        <dbReference type="ARBA" id="ARBA00022737"/>
    </source>
</evidence>
<dbReference type="FunFam" id="3.30.160.60:FF:000096">
    <property type="entry name" value="Zinc finger and BTB domain-containing protein 18 isoform 1"/>
    <property type="match status" value="1"/>
</dbReference>
<evidence type="ECO:0000256" key="11">
    <source>
        <dbReference type="SAM" id="SignalP"/>
    </source>
</evidence>
<dbReference type="GO" id="GO:0003677">
    <property type="term" value="F:DNA binding"/>
    <property type="evidence" value="ECO:0007669"/>
    <property type="project" value="UniProtKB-KW"/>
</dbReference>